<sequence length="155" mass="17676">MKIELNWLEPIELGSSSTLRENIKNLDLKPIPDIAGIYVFYREYGGKQYALYVGKSENIRTRMKSHFNSLSLIEGLENTPQGAKKLIFAEVKTRSDLGRALNQAEKGLIQHYIDKGHPLLNQKLMADHFDEIISRGEVIDLVSEEILVYSTQISR</sequence>
<name>A0A3D2SKI0_9GAMM</name>
<dbReference type="AlphaFoldDB" id="A0A3D2SKI0"/>
<dbReference type="CDD" id="cd00719">
    <property type="entry name" value="GIY-YIG_SF"/>
    <property type="match status" value="1"/>
</dbReference>
<feature type="domain" description="GIY-YIG" evidence="1">
    <location>
        <begin position="33"/>
        <end position="122"/>
    </location>
</feature>
<dbReference type="Proteomes" id="UP000263596">
    <property type="component" value="Unassembled WGS sequence"/>
</dbReference>
<evidence type="ECO:0000313" key="3">
    <source>
        <dbReference type="Proteomes" id="UP000263596"/>
    </source>
</evidence>
<dbReference type="RefSeq" id="WP_049174020.1">
    <property type="nucleotide sequence ID" value="NZ_BKFK01000012.1"/>
</dbReference>
<dbReference type="EMBL" id="DPVE01000127">
    <property type="protein sequence ID" value="HCK29959.1"/>
    <property type="molecule type" value="Genomic_DNA"/>
</dbReference>
<dbReference type="Pfam" id="PF01541">
    <property type="entry name" value="GIY-YIG"/>
    <property type="match status" value="1"/>
</dbReference>
<evidence type="ECO:0000259" key="1">
    <source>
        <dbReference type="PROSITE" id="PS50164"/>
    </source>
</evidence>
<dbReference type="InterPro" id="IPR000305">
    <property type="entry name" value="GIY-YIG_endonuc"/>
</dbReference>
<protein>
    <recommendedName>
        <fullName evidence="1">GIY-YIG domain-containing protein</fullName>
    </recommendedName>
</protein>
<dbReference type="SUPFAM" id="SSF82771">
    <property type="entry name" value="GIY-YIG endonuclease"/>
    <property type="match status" value="1"/>
</dbReference>
<organism evidence="2 3">
    <name type="scientific">Acinetobacter ursingii</name>
    <dbReference type="NCBI Taxonomy" id="108980"/>
    <lineage>
        <taxon>Bacteria</taxon>
        <taxon>Pseudomonadati</taxon>
        <taxon>Pseudomonadota</taxon>
        <taxon>Gammaproteobacteria</taxon>
        <taxon>Moraxellales</taxon>
        <taxon>Moraxellaceae</taxon>
        <taxon>Acinetobacter</taxon>
    </lineage>
</organism>
<gene>
    <name evidence="2" type="ORF">DHW29_07070</name>
</gene>
<evidence type="ECO:0000313" key="2">
    <source>
        <dbReference type="EMBL" id="HCK29959.1"/>
    </source>
</evidence>
<proteinExistence type="predicted"/>
<accession>A0A3D2SKI0</accession>
<dbReference type="PROSITE" id="PS50164">
    <property type="entry name" value="GIY_YIG"/>
    <property type="match status" value="1"/>
</dbReference>
<reference evidence="2 3" key="1">
    <citation type="journal article" date="2018" name="Nat. Biotechnol.">
        <title>A standardized bacterial taxonomy based on genome phylogeny substantially revises the tree of life.</title>
        <authorList>
            <person name="Parks D.H."/>
            <person name="Chuvochina M."/>
            <person name="Waite D.W."/>
            <person name="Rinke C."/>
            <person name="Skarshewski A."/>
            <person name="Chaumeil P.A."/>
            <person name="Hugenholtz P."/>
        </authorList>
    </citation>
    <scope>NUCLEOTIDE SEQUENCE [LARGE SCALE GENOMIC DNA]</scope>
    <source>
        <strain evidence="2">UBA9669</strain>
    </source>
</reference>
<dbReference type="Gene3D" id="3.40.1440.10">
    <property type="entry name" value="GIY-YIG endonuclease"/>
    <property type="match status" value="1"/>
</dbReference>
<dbReference type="InterPro" id="IPR035901">
    <property type="entry name" value="GIY-YIG_endonuc_sf"/>
</dbReference>
<comment type="caution">
    <text evidence="2">The sequence shown here is derived from an EMBL/GenBank/DDBJ whole genome shotgun (WGS) entry which is preliminary data.</text>
</comment>